<evidence type="ECO:0000313" key="3">
    <source>
        <dbReference type="EMBL" id="WDZ84003.1"/>
    </source>
</evidence>
<dbReference type="EMBL" id="CP118615">
    <property type="protein sequence ID" value="WDZ84003.1"/>
    <property type="molecule type" value="Genomic_DNA"/>
</dbReference>
<feature type="transmembrane region" description="Helical" evidence="2">
    <location>
        <begin position="20"/>
        <end position="38"/>
    </location>
</feature>
<evidence type="ECO:0000256" key="2">
    <source>
        <dbReference type="SAM" id="Phobius"/>
    </source>
</evidence>
<accession>A0ABY7ZNC2</accession>
<reference evidence="3 4" key="1">
    <citation type="submission" date="2023-02" db="EMBL/GenBank/DDBJ databases">
        <authorList>
            <person name="Mo P."/>
        </authorList>
    </citation>
    <scope>NUCLEOTIDE SEQUENCE [LARGE SCALE GENOMIC DNA]</scope>
    <source>
        <strain evidence="3 4">HUAS 3</strain>
    </source>
</reference>
<keyword evidence="4" id="KW-1185">Reference proteome</keyword>
<gene>
    <name evidence="3" type="ORF">PVK37_26605</name>
</gene>
<organism evidence="3 4">
    <name type="scientific">Micromonospora cathayae</name>
    <dbReference type="NCBI Taxonomy" id="3028804"/>
    <lineage>
        <taxon>Bacteria</taxon>
        <taxon>Bacillati</taxon>
        <taxon>Actinomycetota</taxon>
        <taxon>Actinomycetes</taxon>
        <taxon>Micromonosporales</taxon>
        <taxon>Micromonosporaceae</taxon>
        <taxon>Micromonospora</taxon>
    </lineage>
</organism>
<protein>
    <recommendedName>
        <fullName evidence="5">Secreted protein</fullName>
    </recommendedName>
</protein>
<feature type="coiled-coil region" evidence="1">
    <location>
        <begin position="54"/>
        <end position="81"/>
    </location>
</feature>
<evidence type="ECO:0000313" key="4">
    <source>
        <dbReference type="Proteomes" id="UP001219605"/>
    </source>
</evidence>
<evidence type="ECO:0000256" key="1">
    <source>
        <dbReference type="SAM" id="Coils"/>
    </source>
</evidence>
<sequence length="109" mass="11861">MWLGVQIVRAAGGDVSGLTVAVAALAVVATVATALLGFRGTLRTVEVQREAAYGKRVDERLARLEERNLFLESELARYREMYTQLRLDVIAHGLDPDAMGGRASFDEAP</sequence>
<keyword evidence="2" id="KW-0812">Transmembrane</keyword>
<keyword evidence="2" id="KW-1133">Transmembrane helix</keyword>
<name>A0ABY7ZNC2_9ACTN</name>
<keyword evidence="2" id="KW-0472">Membrane</keyword>
<proteinExistence type="predicted"/>
<dbReference type="Proteomes" id="UP001219605">
    <property type="component" value="Chromosome"/>
</dbReference>
<dbReference type="RefSeq" id="WP_275030560.1">
    <property type="nucleotide sequence ID" value="NZ_CP118615.1"/>
</dbReference>
<keyword evidence="1" id="KW-0175">Coiled coil</keyword>
<evidence type="ECO:0008006" key="5">
    <source>
        <dbReference type="Google" id="ProtNLM"/>
    </source>
</evidence>